<keyword evidence="4" id="KW-1185">Reference proteome</keyword>
<dbReference type="RefSeq" id="XP_019641693.1">
    <property type="nucleotide sequence ID" value="XM_019786134.1"/>
</dbReference>
<dbReference type="InterPro" id="IPR000048">
    <property type="entry name" value="IQ_motif_EF-hand-BS"/>
</dbReference>
<feature type="compositionally biased region" description="Polar residues" evidence="3">
    <location>
        <begin position="371"/>
        <end position="381"/>
    </location>
</feature>
<dbReference type="Proteomes" id="UP000515135">
    <property type="component" value="Unplaced"/>
</dbReference>
<feature type="region of interest" description="Disordered" evidence="3">
    <location>
        <begin position="357"/>
        <end position="656"/>
    </location>
</feature>
<feature type="region of interest" description="Disordered" evidence="3">
    <location>
        <begin position="280"/>
        <end position="316"/>
    </location>
</feature>
<feature type="compositionally biased region" description="Basic residues" evidence="3">
    <location>
        <begin position="698"/>
        <end position="707"/>
    </location>
</feature>
<dbReference type="InterPro" id="IPR052318">
    <property type="entry name" value="CellDiv_DevSignal_Domain"/>
</dbReference>
<feature type="compositionally biased region" description="Polar residues" evidence="3">
    <location>
        <begin position="54"/>
        <end position="63"/>
    </location>
</feature>
<feature type="region of interest" description="Disordered" evidence="3">
    <location>
        <begin position="1"/>
        <end position="24"/>
    </location>
</feature>
<feature type="region of interest" description="Disordered" evidence="3">
    <location>
        <begin position="245"/>
        <end position="264"/>
    </location>
</feature>
<dbReference type="SMART" id="SM00015">
    <property type="entry name" value="IQ"/>
    <property type="match status" value="5"/>
</dbReference>
<feature type="compositionally biased region" description="Low complexity" evidence="3">
    <location>
        <begin position="566"/>
        <end position="576"/>
    </location>
</feature>
<dbReference type="AlphaFoldDB" id="A0A6P4ZXU4"/>
<feature type="compositionally biased region" description="Polar residues" evidence="3">
    <location>
        <begin position="453"/>
        <end position="462"/>
    </location>
</feature>
<dbReference type="PROSITE" id="PS50096">
    <property type="entry name" value="IQ"/>
    <property type="match status" value="4"/>
</dbReference>
<organism evidence="4 5">
    <name type="scientific">Branchiostoma belcheri</name>
    <name type="common">Amphioxus</name>
    <dbReference type="NCBI Taxonomy" id="7741"/>
    <lineage>
        <taxon>Eukaryota</taxon>
        <taxon>Metazoa</taxon>
        <taxon>Chordata</taxon>
        <taxon>Cephalochordata</taxon>
        <taxon>Leptocardii</taxon>
        <taxon>Amphioxiformes</taxon>
        <taxon>Branchiostomatidae</taxon>
        <taxon>Branchiostoma</taxon>
    </lineage>
</organism>
<proteinExistence type="predicted"/>
<feature type="compositionally biased region" description="Basic and acidic residues" evidence="3">
    <location>
        <begin position="295"/>
        <end position="316"/>
    </location>
</feature>
<dbReference type="Gene3D" id="1.20.5.190">
    <property type="match status" value="2"/>
</dbReference>
<feature type="compositionally biased region" description="Basic and acidic residues" evidence="3">
    <location>
        <begin position="502"/>
        <end position="524"/>
    </location>
</feature>
<evidence type="ECO:0000256" key="2">
    <source>
        <dbReference type="SAM" id="Coils"/>
    </source>
</evidence>
<evidence type="ECO:0000313" key="4">
    <source>
        <dbReference type="Proteomes" id="UP000515135"/>
    </source>
</evidence>
<feature type="region of interest" description="Disordered" evidence="3">
    <location>
        <begin position="215"/>
        <end position="236"/>
    </location>
</feature>
<feature type="compositionally biased region" description="Basic and acidic residues" evidence="3">
    <location>
        <begin position="848"/>
        <end position="867"/>
    </location>
</feature>
<dbReference type="PANTHER" id="PTHR22590">
    <property type="entry name" value="MYOSIN MOTOR DOMAIN-CONTAINING PROTEIN"/>
    <property type="match status" value="1"/>
</dbReference>
<dbReference type="PANTHER" id="PTHR22590:SF3">
    <property type="entry name" value="IQ DOMAIN-CONTAINING PROTEIN E"/>
    <property type="match status" value="1"/>
</dbReference>
<feature type="compositionally biased region" description="Basic and acidic residues" evidence="3">
    <location>
        <begin position="709"/>
        <end position="729"/>
    </location>
</feature>
<feature type="compositionally biased region" description="Polar residues" evidence="3">
    <location>
        <begin position="776"/>
        <end position="796"/>
    </location>
</feature>
<gene>
    <name evidence="5" type="primary">LOC109483134</name>
</gene>
<feature type="region of interest" description="Disordered" evidence="3">
    <location>
        <begin position="690"/>
        <end position="965"/>
    </location>
</feature>
<keyword evidence="1" id="KW-0677">Repeat</keyword>
<feature type="compositionally biased region" description="Pro residues" evidence="3">
    <location>
        <begin position="577"/>
        <end position="586"/>
    </location>
</feature>
<reference evidence="5" key="1">
    <citation type="submission" date="2025-08" db="UniProtKB">
        <authorList>
            <consortium name="RefSeq"/>
        </authorList>
    </citation>
    <scope>IDENTIFICATION</scope>
    <source>
        <tissue evidence="5">Gonad</tissue>
    </source>
</reference>
<feature type="compositionally biased region" description="Basic and acidic residues" evidence="3">
    <location>
        <begin position="797"/>
        <end position="831"/>
    </location>
</feature>
<evidence type="ECO:0000256" key="3">
    <source>
        <dbReference type="SAM" id="MobiDB-lite"/>
    </source>
</evidence>
<feature type="compositionally biased region" description="Basic and acidic residues" evidence="3">
    <location>
        <begin position="758"/>
        <end position="774"/>
    </location>
</feature>
<feature type="region of interest" description="Disordered" evidence="3">
    <location>
        <begin position="39"/>
        <end position="63"/>
    </location>
</feature>
<dbReference type="KEGG" id="bbel:109483134"/>
<sequence length="1060" mass="120245">MPTAGRQGKSGGGQRTGAAKNPREQWIAAMRGRTGALTGCIRNGVDTGRPPSRNAATASSSQYLKSVMTGRTSSTYKEVPLTQKLPSGTPAYKPQEDMYDEIIDLKKTVVQQKTENDTLKSRLGRLEEANKAKEKQIEQLLDPTKSNALKAAVYNSKPDGTTMVNNQKQRILKLEQTIRERDNTISAMKDDMRATRLQELEMQADIYFQEMQRLQAAPPSSKERPPSKESSAKVKALNDTILRLTDTNQRLQAENKGLRQDLDKAMEGDRKELLEKIKKLEQDRMGSQVSLASSKGDDKKDNEDYKKDRDKLKSTVHKLKEERNFYRNEAQEKEKEVKDLNAEVARLREKLIKMKQERLAREREEREAKQQDSAARSIQKNWRTHRAKEEGREMRKRLMAEREEEKHQERERERERREREEKEKQEQDMAAAKIQKNWRKHKTSRQKEEELNQAAQLIQSSARGHFARQRQLGEESETEEESSSDMETAATRVQSSVRGHWARSEQLQDKEKSPRRKSLDRDEAAMLIQSSVRGHWGRQNLMGEEVGSKSDMDTTTGDDSSDEDVVVVSRPSSRPSSRPPSRPPSRPSSRGSLRSTASGDRVRDPPVPSRSSLGSRSSESAADVRTASPSNASDSDSDVVMPTIRRPTPAPRRIMEVSMQADHPPELSHNMTVTDMLQAIVTEDDYKRWRKENGIGEKKKKKKKMPRKGLNELKSESSDLSEKNARTDGRMSWADIIELEERDSQSDDSADQDTAWAEARRSPSPDRASLDRRQQAVPTTKAVSPAETLNSSYQNDTENKDPRTKKDITVKAAKRPEKGTAKKPSERERETPSSTECRTPAKAVHVNGSHEDDTESKDCPSRTKEDTIYILKTVTLSDTAKKTYENETTSTECTTDDGIAKLQTPVITRSQQETSEKPASLTCTSGAEKDTDESNSETVQSVRTTEDCQRKGTRKSGQPRLTAEQHGQLQELRRRFSSIPPLTWQRLRAVLENHPAMLDMEHDHILTYLSQQPPRVMSKAVDNLRKDCYQKMRNPWNFLQALTEAAAREYISQSGYSGAV</sequence>
<dbReference type="Pfam" id="PF00612">
    <property type="entry name" value="IQ"/>
    <property type="match status" value="3"/>
</dbReference>
<feature type="compositionally biased region" description="Acidic residues" evidence="3">
    <location>
        <begin position="474"/>
        <end position="484"/>
    </location>
</feature>
<evidence type="ECO:0000313" key="5">
    <source>
        <dbReference type="RefSeq" id="XP_019641693.1"/>
    </source>
</evidence>
<feature type="coiled-coil region" evidence="2">
    <location>
        <begin position="109"/>
        <end position="136"/>
    </location>
</feature>
<feature type="compositionally biased region" description="Basic and acidic residues" evidence="3">
    <location>
        <begin position="357"/>
        <end position="370"/>
    </location>
</feature>
<dbReference type="GeneID" id="109483134"/>
<protein>
    <submittedName>
        <fullName evidence="5">IQ domain-containing protein E-like</fullName>
    </submittedName>
</protein>
<evidence type="ECO:0000256" key="1">
    <source>
        <dbReference type="ARBA" id="ARBA00022737"/>
    </source>
</evidence>
<feature type="compositionally biased region" description="Basic and acidic residues" evidence="3">
    <location>
        <begin position="221"/>
        <end position="232"/>
    </location>
</feature>
<feature type="compositionally biased region" description="Basic and acidic residues" evidence="3">
    <location>
        <begin position="387"/>
        <end position="427"/>
    </location>
</feature>
<accession>A0A6P4ZXU4</accession>
<dbReference type="OrthoDB" id="2136082at2759"/>
<feature type="compositionally biased region" description="Acidic residues" evidence="3">
    <location>
        <begin position="737"/>
        <end position="751"/>
    </location>
</feature>
<keyword evidence="2" id="KW-0175">Coiled coil</keyword>
<name>A0A6P4ZXU4_BRABE</name>
<feature type="compositionally biased region" description="Low complexity" evidence="3">
    <location>
        <begin position="609"/>
        <end position="620"/>
    </location>
</feature>